<organism evidence="1 2">
    <name type="scientific">Auriscalpium vulgare</name>
    <dbReference type="NCBI Taxonomy" id="40419"/>
    <lineage>
        <taxon>Eukaryota</taxon>
        <taxon>Fungi</taxon>
        <taxon>Dikarya</taxon>
        <taxon>Basidiomycota</taxon>
        <taxon>Agaricomycotina</taxon>
        <taxon>Agaricomycetes</taxon>
        <taxon>Russulales</taxon>
        <taxon>Auriscalpiaceae</taxon>
        <taxon>Auriscalpium</taxon>
    </lineage>
</organism>
<keyword evidence="2" id="KW-1185">Reference proteome</keyword>
<gene>
    <name evidence="1" type="ORF">FA95DRAFT_1608515</name>
</gene>
<proteinExistence type="predicted"/>
<reference evidence="1" key="2">
    <citation type="journal article" date="2022" name="New Phytol.">
        <title>Evolutionary transition to the ectomycorrhizal habit in the genomes of a hyperdiverse lineage of mushroom-forming fungi.</title>
        <authorList>
            <person name="Looney B."/>
            <person name="Miyauchi S."/>
            <person name="Morin E."/>
            <person name="Drula E."/>
            <person name="Courty P.E."/>
            <person name="Kohler A."/>
            <person name="Kuo A."/>
            <person name="LaButti K."/>
            <person name="Pangilinan J."/>
            <person name="Lipzen A."/>
            <person name="Riley R."/>
            <person name="Andreopoulos W."/>
            <person name="He G."/>
            <person name="Johnson J."/>
            <person name="Nolan M."/>
            <person name="Tritt A."/>
            <person name="Barry K.W."/>
            <person name="Grigoriev I.V."/>
            <person name="Nagy L.G."/>
            <person name="Hibbett D."/>
            <person name="Henrissat B."/>
            <person name="Matheny P.B."/>
            <person name="Labbe J."/>
            <person name="Martin F.M."/>
        </authorList>
    </citation>
    <scope>NUCLEOTIDE SEQUENCE</scope>
    <source>
        <strain evidence="1">FP105234-sp</strain>
    </source>
</reference>
<reference evidence="1" key="1">
    <citation type="submission" date="2021-02" db="EMBL/GenBank/DDBJ databases">
        <authorList>
            <consortium name="DOE Joint Genome Institute"/>
            <person name="Ahrendt S."/>
            <person name="Looney B.P."/>
            <person name="Miyauchi S."/>
            <person name="Morin E."/>
            <person name="Drula E."/>
            <person name="Courty P.E."/>
            <person name="Chicoki N."/>
            <person name="Fauchery L."/>
            <person name="Kohler A."/>
            <person name="Kuo A."/>
            <person name="Labutti K."/>
            <person name="Pangilinan J."/>
            <person name="Lipzen A."/>
            <person name="Riley R."/>
            <person name="Andreopoulos W."/>
            <person name="He G."/>
            <person name="Johnson J."/>
            <person name="Barry K.W."/>
            <person name="Grigoriev I.V."/>
            <person name="Nagy L."/>
            <person name="Hibbett D."/>
            <person name="Henrissat B."/>
            <person name="Matheny P.B."/>
            <person name="Labbe J."/>
            <person name="Martin F."/>
        </authorList>
    </citation>
    <scope>NUCLEOTIDE SEQUENCE</scope>
    <source>
        <strain evidence="1">FP105234-sp</strain>
    </source>
</reference>
<dbReference type="EMBL" id="MU275982">
    <property type="protein sequence ID" value="KAI0044461.1"/>
    <property type="molecule type" value="Genomic_DNA"/>
</dbReference>
<comment type="caution">
    <text evidence="1">The sequence shown here is derived from an EMBL/GenBank/DDBJ whole genome shotgun (WGS) entry which is preliminary data.</text>
</comment>
<evidence type="ECO:0000313" key="2">
    <source>
        <dbReference type="Proteomes" id="UP000814033"/>
    </source>
</evidence>
<sequence>MFPRELSVERDDSDVRHFPRVDEIGSRARWWFMGGISGWALKLQWCFAALPDSSRSLLSEQDGEVARYSVDFTAFHGWHHGDIAPLADPVSGRLSFLLALVLLLAYPRHAPPGQSSATQSDSFIRAVSQPVPPHPCPEFHKFCPLTLMTTMNTSATAPTPPSLSQASLAEIVDAHRRIAEAHQGIAEQYKRLATATASASATGTATAASGVVAGRLSGSALGGASQPPNSPGSFAFLGQHAYNASNSVFSGQSTNAYVSPFGGQPTNPPALTFTGSSLNKEASKFMDVNRKGLDNANRALTGGVNNEISSDRVPRMKEVLQWTDEVRRVRAANSFRGTGRLQLIPPWPCSKYTGAWPPPGDPKDLWNVSEETADDMLKAYELSDEGSLEKKRARLHAFMVHGVDDSDYLAA</sequence>
<evidence type="ECO:0000313" key="1">
    <source>
        <dbReference type="EMBL" id="KAI0044461.1"/>
    </source>
</evidence>
<dbReference type="Proteomes" id="UP000814033">
    <property type="component" value="Unassembled WGS sequence"/>
</dbReference>
<accession>A0ACB8RLE0</accession>
<protein>
    <submittedName>
        <fullName evidence="1">Uncharacterized protein</fullName>
    </submittedName>
</protein>
<name>A0ACB8RLE0_9AGAM</name>